<dbReference type="Proteomes" id="UP001499882">
    <property type="component" value="Unassembled WGS sequence"/>
</dbReference>
<dbReference type="EMBL" id="BAABKN010000014">
    <property type="protein sequence ID" value="GAA4737556.1"/>
    <property type="molecule type" value="Genomic_DNA"/>
</dbReference>
<name>A0ABP8YWX5_9ACTN</name>
<comment type="caution">
    <text evidence="1">The sequence shown here is derived from an EMBL/GenBank/DDBJ whole genome shotgun (WGS) entry which is preliminary data.</text>
</comment>
<organism evidence="1 2">
    <name type="scientific">Nocardioides endophyticus</name>
    <dbReference type="NCBI Taxonomy" id="1353775"/>
    <lineage>
        <taxon>Bacteria</taxon>
        <taxon>Bacillati</taxon>
        <taxon>Actinomycetota</taxon>
        <taxon>Actinomycetes</taxon>
        <taxon>Propionibacteriales</taxon>
        <taxon>Nocardioidaceae</taxon>
        <taxon>Nocardioides</taxon>
    </lineage>
</organism>
<reference evidence="2" key="1">
    <citation type="journal article" date="2019" name="Int. J. Syst. Evol. Microbiol.">
        <title>The Global Catalogue of Microorganisms (GCM) 10K type strain sequencing project: providing services to taxonomists for standard genome sequencing and annotation.</title>
        <authorList>
            <consortium name="The Broad Institute Genomics Platform"/>
            <consortium name="The Broad Institute Genome Sequencing Center for Infectious Disease"/>
            <person name="Wu L."/>
            <person name="Ma J."/>
        </authorList>
    </citation>
    <scope>NUCLEOTIDE SEQUENCE [LARGE SCALE GENOMIC DNA]</scope>
    <source>
        <strain evidence="2">JCM 18532</strain>
    </source>
</reference>
<accession>A0ABP8YWX5</accession>
<gene>
    <name evidence="1" type="ORF">GCM10023350_21960</name>
</gene>
<sequence>MAGYSGTPLLRKLGIGDEHLVLLDRAPAGFELGQTGARVVRRLPGSSLDVTLTFQTRLGELESRLPTIFDRTVTAGMVWVCWPKKAAQKALGIVSDLDDAAVRALGLRLGWVDVKVAAIDDTWSGLKFVRRLKDR</sequence>
<evidence type="ECO:0000313" key="1">
    <source>
        <dbReference type="EMBL" id="GAA4737556.1"/>
    </source>
</evidence>
<evidence type="ECO:0008006" key="3">
    <source>
        <dbReference type="Google" id="ProtNLM"/>
    </source>
</evidence>
<protein>
    <recommendedName>
        <fullName evidence="3">DUF3052 domain-containing protein</fullName>
    </recommendedName>
</protein>
<evidence type="ECO:0000313" key="2">
    <source>
        <dbReference type="Proteomes" id="UP001499882"/>
    </source>
</evidence>
<keyword evidence="2" id="KW-1185">Reference proteome</keyword>
<dbReference type="RefSeq" id="WP_345526815.1">
    <property type="nucleotide sequence ID" value="NZ_BAABKN010000014.1"/>
</dbReference>
<proteinExistence type="predicted"/>